<dbReference type="NCBIfam" id="TIGR02141">
    <property type="entry name" value="modB_ABC"/>
    <property type="match status" value="1"/>
</dbReference>
<evidence type="ECO:0000256" key="3">
    <source>
        <dbReference type="ARBA" id="ARBA00007069"/>
    </source>
</evidence>
<feature type="domain" description="ABC transmembrane type-1" evidence="12">
    <location>
        <begin position="4"/>
        <end position="210"/>
    </location>
</feature>
<evidence type="ECO:0000256" key="7">
    <source>
        <dbReference type="ARBA" id="ARBA00022692"/>
    </source>
</evidence>
<keyword evidence="7 10" id="KW-0812">Transmembrane</keyword>
<dbReference type="GO" id="GO:0015098">
    <property type="term" value="F:molybdate ion transmembrane transporter activity"/>
    <property type="evidence" value="ECO:0007669"/>
    <property type="project" value="UniProtKB-UniRule"/>
</dbReference>
<keyword evidence="11" id="KW-0997">Cell inner membrane</keyword>
<feature type="transmembrane region" description="Helical" evidence="10">
    <location>
        <begin position="190"/>
        <end position="211"/>
    </location>
</feature>
<dbReference type="GO" id="GO:0005886">
    <property type="term" value="C:plasma membrane"/>
    <property type="evidence" value="ECO:0007669"/>
    <property type="project" value="UniProtKB-SubCell"/>
</dbReference>
<comment type="similarity">
    <text evidence="3 11">Belongs to the binding-protein-dependent transport system permease family. CysTW subfamily.</text>
</comment>
<evidence type="ECO:0000256" key="10">
    <source>
        <dbReference type="RuleBase" id="RU363032"/>
    </source>
</evidence>
<reference evidence="13" key="1">
    <citation type="submission" date="2020-05" db="EMBL/GenBank/DDBJ databases">
        <title>Sulfur intermediates as new biogeochemical hubs in an aquatic model microbial ecosystem.</title>
        <authorList>
            <person name="Vigneron A."/>
        </authorList>
    </citation>
    <scope>NUCLEOTIDE SEQUENCE</scope>
    <source>
        <strain evidence="13">Bin.250</strain>
    </source>
</reference>
<feature type="transmembrane region" description="Helical" evidence="10">
    <location>
        <begin position="81"/>
        <end position="101"/>
    </location>
</feature>
<dbReference type="PROSITE" id="PS50928">
    <property type="entry name" value="ABC_TM1"/>
    <property type="match status" value="1"/>
</dbReference>
<dbReference type="InterPro" id="IPR035906">
    <property type="entry name" value="MetI-like_sf"/>
</dbReference>
<sequence length="223" mass="24224">MTATLITLQLALTSTVLLIIIGTPIAWWLARSRGVAKIFIEPVVALPIVLPPTVLGFYLLLAFAPDGIVGQWWLLATGKGLAFTFSALVIGSIIYSLPFYVQPLQVAFENIEQSLLDAAATLGATPLDRFLSVVVPLSSRGFITAICLAFAHTIGEFGIVLMIGGNIPGETRVLSIALFDHVESMEYDQAHIMALGLLAFSFTLLTLVYSLNRRWQLRFASQS</sequence>
<keyword evidence="5" id="KW-1003">Cell membrane</keyword>
<name>A0A972VZV6_9GAMM</name>
<keyword evidence="6 11" id="KW-0500">Molybdenum</keyword>
<keyword evidence="9 10" id="KW-0472">Membrane</keyword>
<evidence type="ECO:0000256" key="2">
    <source>
        <dbReference type="ARBA" id="ARBA00004651"/>
    </source>
</evidence>
<feature type="transmembrane region" description="Helical" evidence="10">
    <location>
        <begin position="6"/>
        <end position="30"/>
    </location>
</feature>
<dbReference type="InterPro" id="IPR000515">
    <property type="entry name" value="MetI-like"/>
</dbReference>
<comment type="function">
    <text evidence="1 11">Part of the binding-protein-dependent transport system for molybdenum; probably responsible for the translocation of the substrate across the membrane.</text>
</comment>
<dbReference type="SUPFAM" id="SSF161098">
    <property type="entry name" value="MetI-like"/>
    <property type="match status" value="1"/>
</dbReference>
<gene>
    <name evidence="13" type="primary">modB</name>
    <name evidence="13" type="ORF">HQ497_10270</name>
</gene>
<evidence type="ECO:0000259" key="12">
    <source>
        <dbReference type="PROSITE" id="PS50928"/>
    </source>
</evidence>
<comment type="caution">
    <text evidence="13">The sequence shown here is derived from an EMBL/GenBank/DDBJ whole genome shotgun (WGS) entry which is preliminary data.</text>
</comment>
<organism evidence="13 14">
    <name type="scientific">SAR86 cluster bacterium</name>
    <dbReference type="NCBI Taxonomy" id="2030880"/>
    <lineage>
        <taxon>Bacteria</taxon>
        <taxon>Pseudomonadati</taxon>
        <taxon>Pseudomonadota</taxon>
        <taxon>Gammaproteobacteria</taxon>
        <taxon>SAR86 cluster</taxon>
    </lineage>
</organism>
<dbReference type="AlphaFoldDB" id="A0A972VZV6"/>
<dbReference type="EMBL" id="JABMOJ010000383">
    <property type="protein sequence ID" value="NQV65737.1"/>
    <property type="molecule type" value="Genomic_DNA"/>
</dbReference>
<evidence type="ECO:0000256" key="9">
    <source>
        <dbReference type="ARBA" id="ARBA00023136"/>
    </source>
</evidence>
<evidence type="ECO:0000313" key="13">
    <source>
        <dbReference type="EMBL" id="NQV65737.1"/>
    </source>
</evidence>
<dbReference type="PANTHER" id="PTHR30183:SF8">
    <property type="entry name" value="MOLYBDENUM TRANSPORT SYSTEM PERMEASE"/>
    <property type="match status" value="1"/>
</dbReference>
<dbReference type="InterPro" id="IPR011867">
    <property type="entry name" value="ModB_ABC"/>
</dbReference>
<keyword evidence="8 10" id="KW-1133">Transmembrane helix</keyword>
<evidence type="ECO:0000256" key="8">
    <source>
        <dbReference type="ARBA" id="ARBA00022989"/>
    </source>
</evidence>
<dbReference type="PANTHER" id="PTHR30183">
    <property type="entry name" value="MOLYBDENUM TRANSPORT SYSTEM PERMEASE PROTEIN MODB"/>
    <property type="match status" value="1"/>
</dbReference>
<evidence type="ECO:0000313" key="14">
    <source>
        <dbReference type="Proteomes" id="UP000754644"/>
    </source>
</evidence>
<evidence type="ECO:0000256" key="4">
    <source>
        <dbReference type="ARBA" id="ARBA00022448"/>
    </source>
</evidence>
<dbReference type="Gene3D" id="1.10.3720.10">
    <property type="entry name" value="MetI-like"/>
    <property type="match status" value="1"/>
</dbReference>
<comment type="subcellular location">
    <subcellularLocation>
        <location evidence="11">Cell inner membrane</location>
        <topology evidence="11">Multi-pass membrane protein</topology>
    </subcellularLocation>
    <subcellularLocation>
        <location evidence="2 10">Cell membrane</location>
        <topology evidence="2 10">Multi-pass membrane protein</topology>
    </subcellularLocation>
</comment>
<evidence type="ECO:0000256" key="11">
    <source>
        <dbReference type="RuleBase" id="RU365097"/>
    </source>
</evidence>
<evidence type="ECO:0000256" key="5">
    <source>
        <dbReference type="ARBA" id="ARBA00022475"/>
    </source>
</evidence>
<accession>A0A972VZV6</accession>
<proteinExistence type="inferred from homology"/>
<evidence type="ECO:0000256" key="1">
    <source>
        <dbReference type="ARBA" id="ARBA00002949"/>
    </source>
</evidence>
<feature type="transmembrane region" description="Helical" evidence="10">
    <location>
        <begin position="142"/>
        <end position="164"/>
    </location>
</feature>
<evidence type="ECO:0000256" key="6">
    <source>
        <dbReference type="ARBA" id="ARBA00022505"/>
    </source>
</evidence>
<dbReference type="Proteomes" id="UP000754644">
    <property type="component" value="Unassembled WGS sequence"/>
</dbReference>
<feature type="transmembrane region" description="Helical" evidence="10">
    <location>
        <begin position="42"/>
        <end position="61"/>
    </location>
</feature>
<keyword evidence="4 10" id="KW-0813">Transport</keyword>
<protein>
    <recommendedName>
        <fullName evidence="11">Molybdenum transport system permease</fullName>
    </recommendedName>
</protein>
<dbReference type="CDD" id="cd06261">
    <property type="entry name" value="TM_PBP2"/>
    <property type="match status" value="1"/>
</dbReference>
<dbReference type="Pfam" id="PF00528">
    <property type="entry name" value="BPD_transp_1"/>
    <property type="match status" value="1"/>
</dbReference>